<keyword evidence="3" id="KW-0597">Phosphoprotein</keyword>
<gene>
    <name evidence="8" type="ORF">KO481_31350</name>
</gene>
<dbReference type="Gene3D" id="3.30.450.20">
    <property type="entry name" value="PAS domain"/>
    <property type="match status" value="1"/>
</dbReference>
<dbReference type="Pfam" id="PF03861">
    <property type="entry name" value="ANTAR"/>
    <property type="match status" value="1"/>
</dbReference>
<dbReference type="Proteomes" id="UP000733379">
    <property type="component" value="Unassembled WGS sequence"/>
</dbReference>
<keyword evidence="4" id="KW-0808">Transferase</keyword>
<dbReference type="InterPro" id="IPR013655">
    <property type="entry name" value="PAS_fold_3"/>
</dbReference>
<dbReference type="InterPro" id="IPR036388">
    <property type="entry name" value="WH-like_DNA-bd_sf"/>
</dbReference>
<feature type="domain" description="PAS" evidence="6">
    <location>
        <begin position="41"/>
        <end position="86"/>
    </location>
</feature>
<dbReference type="PROSITE" id="PS50921">
    <property type="entry name" value="ANTAR"/>
    <property type="match status" value="1"/>
</dbReference>
<dbReference type="EMBL" id="JAHKNI010000012">
    <property type="protein sequence ID" value="MBU3066001.1"/>
    <property type="molecule type" value="Genomic_DNA"/>
</dbReference>
<dbReference type="SUPFAM" id="SSF52172">
    <property type="entry name" value="CheY-like"/>
    <property type="match status" value="1"/>
</dbReference>
<proteinExistence type="predicted"/>
<dbReference type="RefSeq" id="WP_215922052.1">
    <property type="nucleotide sequence ID" value="NZ_JAHKNI010000012.1"/>
</dbReference>
<feature type="domain" description="ANTAR" evidence="7">
    <location>
        <begin position="134"/>
        <end position="195"/>
    </location>
</feature>
<dbReference type="InterPro" id="IPR005561">
    <property type="entry name" value="ANTAR"/>
</dbReference>
<dbReference type="PANTHER" id="PTHR43304">
    <property type="entry name" value="PHYTOCHROME-LIKE PROTEIN CPH1"/>
    <property type="match status" value="1"/>
</dbReference>
<dbReference type="InterPro" id="IPR011006">
    <property type="entry name" value="CheY-like_superfamily"/>
</dbReference>
<dbReference type="PROSITE" id="PS50112">
    <property type="entry name" value="PAS"/>
    <property type="match status" value="1"/>
</dbReference>
<evidence type="ECO:0000256" key="4">
    <source>
        <dbReference type="ARBA" id="ARBA00022679"/>
    </source>
</evidence>
<evidence type="ECO:0000256" key="3">
    <source>
        <dbReference type="ARBA" id="ARBA00022553"/>
    </source>
</evidence>
<reference evidence="8 9" key="1">
    <citation type="submission" date="2021-06" db="EMBL/GenBank/DDBJ databases">
        <title>Actinomycetes sequencing.</title>
        <authorList>
            <person name="Shan Q."/>
        </authorList>
    </citation>
    <scope>NUCLEOTIDE SEQUENCE [LARGE SCALE GENOMIC DNA]</scope>
    <source>
        <strain evidence="8 9">NEAU-G5</strain>
    </source>
</reference>
<keyword evidence="9" id="KW-1185">Reference proteome</keyword>
<sequence>MTDCGDISAGDANILEEVVGSGRPQNIGAFRFWFADQRWEWSDEVAAMHGYEPGQVRPTTELLLSHKHPEDRAQVAQTIARALQHNEPFSSRHRIIDTAGTVHEVIVVGDCFTEGAGVVGTGGYYIDVTGVLAEHRQQTLDDELPELYETRAEIEQAKGALMVVYGLGAEPAFRLLTWRSQETNVKVRALAAQLVAEMSRGEWVGQPRTRIDHLLLTVHERVAGR</sequence>
<evidence type="ECO:0000256" key="5">
    <source>
        <dbReference type="ARBA" id="ARBA00022777"/>
    </source>
</evidence>
<evidence type="ECO:0000259" key="7">
    <source>
        <dbReference type="PROSITE" id="PS50921"/>
    </source>
</evidence>
<evidence type="ECO:0000313" key="9">
    <source>
        <dbReference type="Proteomes" id="UP000733379"/>
    </source>
</evidence>
<dbReference type="SMART" id="SM01012">
    <property type="entry name" value="ANTAR"/>
    <property type="match status" value="1"/>
</dbReference>
<comment type="caution">
    <text evidence="8">The sequence shown here is derived from an EMBL/GenBank/DDBJ whole genome shotgun (WGS) entry which is preliminary data.</text>
</comment>
<evidence type="ECO:0000256" key="1">
    <source>
        <dbReference type="ARBA" id="ARBA00000085"/>
    </source>
</evidence>
<dbReference type="InterPro" id="IPR000014">
    <property type="entry name" value="PAS"/>
</dbReference>
<evidence type="ECO:0000256" key="2">
    <source>
        <dbReference type="ARBA" id="ARBA00012438"/>
    </source>
</evidence>
<dbReference type="InterPro" id="IPR052162">
    <property type="entry name" value="Sensor_kinase/Photoreceptor"/>
</dbReference>
<protein>
    <recommendedName>
        <fullName evidence="2">histidine kinase</fullName>
        <ecNumber evidence="2">2.7.13.3</ecNumber>
    </recommendedName>
</protein>
<dbReference type="Pfam" id="PF08447">
    <property type="entry name" value="PAS_3"/>
    <property type="match status" value="1"/>
</dbReference>
<dbReference type="InterPro" id="IPR035965">
    <property type="entry name" value="PAS-like_dom_sf"/>
</dbReference>
<keyword evidence="5" id="KW-0418">Kinase</keyword>
<name>A0ABS6B8E7_9NOCA</name>
<dbReference type="CDD" id="cd00130">
    <property type="entry name" value="PAS"/>
    <property type="match status" value="1"/>
</dbReference>
<accession>A0ABS6B8E7</accession>
<dbReference type="SUPFAM" id="SSF55785">
    <property type="entry name" value="PYP-like sensor domain (PAS domain)"/>
    <property type="match status" value="1"/>
</dbReference>
<comment type="catalytic activity">
    <reaction evidence="1">
        <text>ATP + protein L-histidine = ADP + protein N-phospho-L-histidine.</text>
        <dbReference type="EC" id="2.7.13.3"/>
    </reaction>
</comment>
<dbReference type="EC" id="2.7.13.3" evidence="2"/>
<evidence type="ECO:0000313" key="8">
    <source>
        <dbReference type="EMBL" id="MBU3066001.1"/>
    </source>
</evidence>
<dbReference type="PANTHER" id="PTHR43304:SF1">
    <property type="entry name" value="PAC DOMAIN-CONTAINING PROTEIN"/>
    <property type="match status" value="1"/>
</dbReference>
<dbReference type="Gene3D" id="1.10.10.10">
    <property type="entry name" value="Winged helix-like DNA-binding domain superfamily/Winged helix DNA-binding domain"/>
    <property type="match status" value="1"/>
</dbReference>
<organism evidence="8 9">
    <name type="scientific">Nocardia albiluteola</name>
    <dbReference type="NCBI Taxonomy" id="2842303"/>
    <lineage>
        <taxon>Bacteria</taxon>
        <taxon>Bacillati</taxon>
        <taxon>Actinomycetota</taxon>
        <taxon>Actinomycetes</taxon>
        <taxon>Mycobacteriales</taxon>
        <taxon>Nocardiaceae</taxon>
        <taxon>Nocardia</taxon>
    </lineage>
</organism>
<evidence type="ECO:0000259" key="6">
    <source>
        <dbReference type="PROSITE" id="PS50112"/>
    </source>
</evidence>